<dbReference type="GO" id="GO:0006396">
    <property type="term" value="P:RNA processing"/>
    <property type="evidence" value="ECO:0007669"/>
    <property type="project" value="UniProtKB-ARBA"/>
</dbReference>
<dbReference type="GO" id="GO:0003723">
    <property type="term" value="F:RNA binding"/>
    <property type="evidence" value="ECO:0007669"/>
    <property type="project" value="InterPro"/>
</dbReference>
<evidence type="ECO:0000313" key="8">
    <source>
        <dbReference type="Proteomes" id="UP000824074"/>
    </source>
</evidence>
<comment type="caution">
    <text evidence="7">The sequence shown here is derived from an EMBL/GenBank/DDBJ whole genome shotgun (WGS) entry which is preliminary data.</text>
</comment>
<keyword evidence="3" id="KW-0413">Isomerase</keyword>
<evidence type="ECO:0000256" key="5">
    <source>
        <dbReference type="ARBA" id="ARBA00033164"/>
    </source>
</evidence>
<reference evidence="7" key="1">
    <citation type="submission" date="2020-10" db="EMBL/GenBank/DDBJ databases">
        <authorList>
            <person name="Gilroy R."/>
        </authorList>
    </citation>
    <scope>NUCLEOTIDE SEQUENCE</scope>
    <source>
        <strain evidence="7">CHK193-30670</strain>
    </source>
</reference>
<sequence>MKLNVLYEDNQIIVVEKKPNVLSQSDITGDMDLLTLVKEYVKEKYNKPGNVYIGLVHRLDRPVGGIMVFARTSKAAKRLNEEIKNHKFNKTYVAMLDGVLKENKGELVNYLYKNPKTGKSKVVDEQFEGAKLSKLTYEVVGYYKDKTIVKINLITGRHHQIRLQFKNIGYPLYGDQLYGNKTGEQIRLYAYKLSFIHPVTKERLEFKLLPKWKEIEDETIIHRL</sequence>
<dbReference type="PANTHER" id="PTHR21600">
    <property type="entry name" value="MITOCHONDRIAL RNA PSEUDOURIDINE SYNTHASE"/>
    <property type="match status" value="1"/>
</dbReference>
<gene>
    <name evidence="7" type="ORF">IAB68_02910</name>
</gene>
<dbReference type="GO" id="GO:0001522">
    <property type="term" value="P:pseudouridine synthesis"/>
    <property type="evidence" value="ECO:0007669"/>
    <property type="project" value="InterPro"/>
</dbReference>
<dbReference type="PANTHER" id="PTHR21600:SF83">
    <property type="entry name" value="PSEUDOURIDYLATE SYNTHASE RPUSD4, MITOCHONDRIAL"/>
    <property type="match status" value="1"/>
</dbReference>
<evidence type="ECO:0000256" key="2">
    <source>
        <dbReference type="ARBA" id="ARBA00010876"/>
    </source>
</evidence>
<comment type="catalytic activity">
    <reaction evidence="1">
        <text>a uridine in RNA = a pseudouridine in RNA</text>
        <dbReference type="Rhea" id="RHEA:48348"/>
        <dbReference type="Rhea" id="RHEA-COMP:12068"/>
        <dbReference type="Rhea" id="RHEA-COMP:12069"/>
        <dbReference type="ChEBI" id="CHEBI:65314"/>
        <dbReference type="ChEBI" id="CHEBI:65315"/>
    </reaction>
</comment>
<dbReference type="EMBL" id="DVMT01000029">
    <property type="protein sequence ID" value="HIU40236.1"/>
    <property type="molecule type" value="Genomic_DNA"/>
</dbReference>
<proteinExistence type="inferred from homology"/>
<dbReference type="CDD" id="cd02869">
    <property type="entry name" value="PseudoU_synth_RluA_like"/>
    <property type="match status" value="1"/>
</dbReference>
<evidence type="ECO:0000259" key="6">
    <source>
        <dbReference type="Pfam" id="PF00849"/>
    </source>
</evidence>
<evidence type="ECO:0000256" key="4">
    <source>
        <dbReference type="ARBA" id="ARBA00031870"/>
    </source>
</evidence>
<dbReference type="Gene3D" id="3.30.2350.10">
    <property type="entry name" value="Pseudouridine synthase"/>
    <property type="match status" value="1"/>
</dbReference>
<name>A0A9D1IP80_9FIRM</name>
<evidence type="ECO:0000256" key="3">
    <source>
        <dbReference type="ARBA" id="ARBA00023235"/>
    </source>
</evidence>
<comment type="similarity">
    <text evidence="2">Belongs to the pseudouridine synthase RluA family.</text>
</comment>
<evidence type="ECO:0000313" key="7">
    <source>
        <dbReference type="EMBL" id="HIU40236.1"/>
    </source>
</evidence>
<dbReference type="InterPro" id="IPR006145">
    <property type="entry name" value="PsdUridine_synth_RsuA/RluA"/>
</dbReference>
<dbReference type="SUPFAM" id="SSF55120">
    <property type="entry name" value="Pseudouridine synthase"/>
    <property type="match status" value="1"/>
</dbReference>
<accession>A0A9D1IP80</accession>
<feature type="domain" description="Pseudouridine synthase RsuA/RluA-like" evidence="6">
    <location>
        <begin position="12"/>
        <end position="166"/>
    </location>
</feature>
<organism evidence="7 8">
    <name type="scientific">Candidatus Aphodocola excrementigallinarum</name>
    <dbReference type="NCBI Taxonomy" id="2840670"/>
    <lineage>
        <taxon>Bacteria</taxon>
        <taxon>Bacillati</taxon>
        <taxon>Bacillota</taxon>
        <taxon>Bacilli</taxon>
        <taxon>Candidatus Aphodocola</taxon>
    </lineage>
</organism>
<dbReference type="InterPro" id="IPR020103">
    <property type="entry name" value="PsdUridine_synth_cat_dom_sf"/>
</dbReference>
<protein>
    <recommendedName>
        <fullName evidence="4">RNA pseudouridylate synthase</fullName>
    </recommendedName>
    <alternativeName>
        <fullName evidence="5">RNA-uridine isomerase</fullName>
    </alternativeName>
</protein>
<dbReference type="Pfam" id="PF00849">
    <property type="entry name" value="PseudoU_synth_2"/>
    <property type="match status" value="1"/>
</dbReference>
<dbReference type="GO" id="GO:0140098">
    <property type="term" value="F:catalytic activity, acting on RNA"/>
    <property type="evidence" value="ECO:0007669"/>
    <property type="project" value="UniProtKB-ARBA"/>
</dbReference>
<dbReference type="GO" id="GO:0009982">
    <property type="term" value="F:pseudouridine synthase activity"/>
    <property type="evidence" value="ECO:0007669"/>
    <property type="project" value="InterPro"/>
</dbReference>
<dbReference type="Proteomes" id="UP000824074">
    <property type="component" value="Unassembled WGS sequence"/>
</dbReference>
<dbReference type="AlphaFoldDB" id="A0A9D1IP80"/>
<reference evidence="7" key="2">
    <citation type="journal article" date="2021" name="PeerJ">
        <title>Extensive microbial diversity within the chicken gut microbiome revealed by metagenomics and culture.</title>
        <authorList>
            <person name="Gilroy R."/>
            <person name="Ravi A."/>
            <person name="Getino M."/>
            <person name="Pursley I."/>
            <person name="Horton D.L."/>
            <person name="Alikhan N.F."/>
            <person name="Baker D."/>
            <person name="Gharbi K."/>
            <person name="Hall N."/>
            <person name="Watson M."/>
            <person name="Adriaenssens E.M."/>
            <person name="Foster-Nyarko E."/>
            <person name="Jarju S."/>
            <person name="Secka A."/>
            <person name="Antonio M."/>
            <person name="Oren A."/>
            <person name="Chaudhuri R.R."/>
            <person name="La Ragione R."/>
            <person name="Hildebrand F."/>
            <person name="Pallen M.J."/>
        </authorList>
    </citation>
    <scope>NUCLEOTIDE SEQUENCE</scope>
    <source>
        <strain evidence="7">CHK193-30670</strain>
    </source>
</reference>
<evidence type="ECO:0000256" key="1">
    <source>
        <dbReference type="ARBA" id="ARBA00000073"/>
    </source>
</evidence>
<dbReference type="InterPro" id="IPR050188">
    <property type="entry name" value="RluA_PseudoU_synthase"/>
</dbReference>